<dbReference type="Proteomes" id="UP000304900">
    <property type="component" value="Unassembled WGS sequence"/>
</dbReference>
<name>A0A4V6BJ88_9BACT</name>
<evidence type="ECO:0000313" key="1">
    <source>
        <dbReference type="EMBL" id="TKT86023.1"/>
    </source>
</evidence>
<dbReference type="EMBL" id="SZVO01000026">
    <property type="protein sequence ID" value="TKT86023.1"/>
    <property type="molecule type" value="Genomic_DNA"/>
</dbReference>
<sequence length="93" mass="10744">MTRICNAVDPWFELTVWKNQGTFSPFPQLSDQLDQTCEKLDVPLRSFAYFEPESYLGGRILNGIIDGLGLETYQMGPMLRLRHELDINFDAKM</sequence>
<evidence type="ECO:0000313" key="2">
    <source>
        <dbReference type="Proteomes" id="UP000304900"/>
    </source>
</evidence>
<gene>
    <name evidence="1" type="ORF">FDK13_33025</name>
</gene>
<dbReference type="OrthoDB" id="937857at2"/>
<proteinExistence type="predicted"/>
<reference evidence="1 2" key="1">
    <citation type="submission" date="2019-05" db="EMBL/GenBank/DDBJ databases">
        <title>Dyadobacter AR-3-8 sp. nov., isolated from arctic soil.</title>
        <authorList>
            <person name="Chaudhary D.K."/>
        </authorList>
    </citation>
    <scope>NUCLEOTIDE SEQUENCE [LARGE SCALE GENOMIC DNA]</scope>
    <source>
        <strain evidence="1 2">AR-3-8</strain>
    </source>
</reference>
<protein>
    <submittedName>
        <fullName evidence="1">Uncharacterized protein</fullName>
    </submittedName>
</protein>
<comment type="caution">
    <text evidence="1">The sequence shown here is derived from an EMBL/GenBank/DDBJ whole genome shotgun (WGS) entry which is preliminary data.</text>
</comment>
<dbReference type="RefSeq" id="WP_137344297.1">
    <property type="nucleotide sequence ID" value="NZ_SZVO01000026.1"/>
</dbReference>
<dbReference type="AlphaFoldDB" id="A0A4V6BJ88"/>
<organism evidence="1 2">
    <name type="scientific">Dyadobacter frigoris</name>
    <dbReference type="NCBI Taxonomy" id="2576211"/>
    <lineage>
        <taxon>Bacteria</taxon>
        <taxon>Pseudomonadati</taxon>
        <taxon>Bacteroidota</taxon>
        <taxon>Cytophagia</taxon>
        <taxon>Cytophagales</taxon>
        <taxon>Spirosomataceae</taxon>
        <taxon>Dyadobacter</taxon>
    </lineage>
</organism>
<keyword evidence="2" id="KW-1185">Reference proteome</keyword>
<accession>A0A4V6BJ88</accession>